<reference evidence="2 3" key="1">
    <citation type="journal article" date="2019" name="Sci. Rep.">
        <title>Orb-weaving spider Araneus ventricosus genome elucidates the spidroin gene catalogue.</title>
        <authorList>
            <person name="Kono N."/>
            <person name="Nakamura H."/>
            <person name="Ohtoshi R."/>
            <person name="Moran D.A.P."/>
            <person name="Shinohara A."/>
            <person name="Yoshida Y."/>
            <person name="Fujiwara M."/>
            <person name="Mori M."/>
            <person name="Tomita M."/>
            <person name="Arakawa K."/>
        </authorList>
    </citation>
    <scope>NUCLEOTIDE SEQUENCE [LARGE SCALE GENOMIC DNA]</scope>
</reference>
<evidence type="ECO:0000256" key="1">
    <source>
        <dbReference type="SAM" id="MobiDB-lite"/>
    </source>
</evidence>
<dbReference type="EMBL" id="BGPR01070823">
    <property type="protein sequence ID" value="GBO44186.1"/>
    <property type="molecule type" value="Genomic_DNA"/>
</dbReference>
<proteinExistence type="predicted"/>
<accession>A0A4Y2X4Z5</accession>
<sequence>MQSGVQKFASPKLNKGIAVPTDNDELFRPLTFHTN</sequence>
<gene>
    <name evidence="2" type="ORF">AVEN_43201_1</name>
</gene>
<feature type="region of interest" description="Disordered" evidence="1">
    <location>
        <begin position="1"/>
        <end position="20"/>
    </location>
</feature>
<evidence type="ECO:0000313" key="2">
    <source>
        <dbReference type="EMBL" id="GBO44186.1"/>
    </source>
</evidence>
<dbReference type="AlphaFoldDB" id="A0A4Y2X4Z5"/>
<name>A0A4Y2X4Z5_ARAVE</name>
<organism evidence="2 3">
    <name type="scientific">Araneus ventricosus</name>
    <name type="common">Orbweaver spider</name>
    <name type="synonym">Epeira ventricosa</name>
    <dbReference type="NCBI Taxonomy" id="182803"/>
    <lineage>
        <taxon>Eukaryota</taxon>
        <taxon>Metazoa</taxon>
        <taxon>Ecdysozoa</taxon>
        <taxon>Arthropoda</taxon>
        <taxon>Chelicerata</taxon>
        <taxon>Arachnida</taxon>
        <taxon>Araneae</taxon>
        <taxon>Araneomorphae</taxon>
        <taxon>Entelegynae</taxon>
        <taxon>Araneoidea</taxon>
        <taxon>Araneidae</taxon>
        <taxon>Araneus</taxon>
    </lineage>
</organism>
<dbReference type="Proteomes" id="UP000499080">
    <property type="component" value="Unassembled WGS sequence"/>
</dbReference>
<evidence type="ECO:0000313" key="3">
    <source>
        <dbReference type="Proteomes" id="UP000499080"/>
    </source>
</evidence>
<feature type="non-terminal residue" evidence="2">
    <location>
        <position position="35"/>
    </location>
</feature>
<comment type="caution">
    <text evidence="2">The sequence shown here is derived from an EMBL/GenBank/DDBJ whole genome shotgun (WGS) entry which is preliminary data.</text>
</comment>
<keyword evidence="3" id="KW-1185">Reference proteome</keyword>
<protein>
    <submittedName>
        <fullName evidence="2">Uncharacterized protein</fullName>
    </submittedName>
</protein>